<protein>
    <submittedName>
        <fullName evidence="2">Uncharacterized protein</fullName>
    </submittedName>
</protein>
<reference evidence="2" key="1">
    <citation type="submission" date="2021-11" db="EMBL/GenBank/DDBJ databases">
        <authorList>
            <person name="Herlambang A."/>
            <person name="Guo Y."/>
            <person name="Takashima Y."/>
            <person name="Nishizawa T."/>
        </authorList>
    </citation>
    <scope>NUCLEOTIDE SEQUENCE</scope>
    <source>
        <strain evidence="2">E1425</strain>
    </source>
</reference>
<evidence type="ECO:0000313" key="3">
    <source>
        <dbReference type="Proteomes" id="UP000827284"/>
    </source>
</evidence>
<proteinExistence type="predicted"/>
<evidence type="ECO:0000313" key="2">
    <source>
        <dbReference type="EMBL" id="GJJ75418.1"/>
    </source>
</evidence>
<dbReference type="AlphaFoldDB" id="A0A9P3HF60"/>
<reference evidence="2" key="2">
    <citation type="journal article" date="2022" name="Microbiol. Resour. Announc.">
        <title>Whole-Genome Sequence of Entomortierella parvispora E1425, a Mucoromycotan Fungus Associated with Burkholderiaceae-Related Endosymbiotic Bacteria.</title>
        <authorList>
            <person name="Herlambang A."/>
            <person name="Guo Y."/>
            <person name="Takashima Y."/>
            <person name="Narisawa K."/>
            <person name="Ohta H."/>
            <person name="Nishizawa T."/>
        </authorList>
    </citation>
    <scope>NUCLEOTIDE SEQUENCE</scope>
    <source>
        <strain evidence="2">E1425</strain>
    </source>
</reference>
<dbReference type="OrthoDB" id="2411220at2759"/>
<gene>
    <name evidence="2" type="ORF">EMPS_07776</name>
</gene>
<name>A0A9P3HF60_9FUNG</name>
<accession>A0A9P3HF60</accession>
<keyword evidence="3" id="KW-1185">Reference proteome</keyword>
<keyword evidence="1" id="KW-1133">Transmembrane helix</keyword>
<dbReference type="Proteomes" id="UP000827284">
    <property type="component" value="Unassembled WGS sequence"/>
</dbReference>
<organism evidence="2 3">
    <name type="scientific">Entomortierella parvispora</name>
    <dbReference type="NCBI Taxonomy" id="205924"/>
    <lineage>
        <taxon>Eukaryota</taxon>
        <taxon>Fungi</taxon>
        <taxon>Fungi incertae sedis</taxon>
        <taxon>Mucoromycota</taxon>
        <taxon>Mortierellomycotina</taxon>
        <taxon>Mortierellomycetes</taxon>
        <taxon>Mortierellales</taxon>
        <taxon>Mortierellaceae</taxon>
        <taxon>Entomortierella</taxon>
    </lineage>
</organism>
<keyword evidence="1" id="KW-0812">Transmembrane</keyword>
<comment type="caution">
    <text evidence="2">The sequence shown here is derived from an EMBL/GenBank/DDBJ whole genome shotgun (WGS) entry which is preliminary data.</text>
</comment>
<dbReference type="EMBL" id="BQFW01000011">
    <property type="protein sequence ID" value="GJJ75418.1"/>
    <property type="molecule type" value="Genomic_DNA"/>
</dbReference>
<sequence length="134" mass="13546">MDYDTATVAGKLVASKTGNDASINGAGGCAVAVVGMIAGAAGVATCVLVPGAAAACTASGLIGWFGGLFSVAMTMAAYECDEIGQPFSGNDYAIHCAVAEWVMQHPPPGGVPVDVESLYRNQCEDICRNPKLCD</sequence>
<evidence type="ECO:0000256" key="1">
    <source>
        <dbReference type="SAM" id="Phobius"/>
    </source>
</evidence>
<feature type="transmembrane region" description="Helical" evidence="1">
    <location>
        <begin position="25"/>
        <end position="49"/>
    </location>
</feature>
<keyword evidence="1" id="KW-0472">Membrane</keyword>